<keyword evidence="1" id="KW-0472">Membrane</keyword>
<dbReference type="AlphaFoldDB" id="A0A0U5JFK1"/>
<sequence length="193" mass="21123">MLENSQSSKSWLFKFGIGLIAGLLLLARIGYGQSQVPNSQAILQGLIHAEAVQPIEKDAAHKVQPGTPAKLSVVVENKGTQASPNAEIYLRYAFAKPLEKEKDSVIFQTEKLPLPSIEPGKSVALAFTTPHAWPALADFVRDDWSMREYQAVAVFGKEELVIGSLAVTFSAYYYPGIRKEIPIQIPMESGTAH</sequence>
<dbReference type="RefSeq" id="WP_059062138.1">
    <property type="nucleotide sequence ID" value="NZ_LN879502.1"/>
</dbReference>
<keyword evidence="1" id="KW-0812">Transmembrane</keyword>
<reference evidence="3" key="1">
    <citation type="submission" date="2015-09" db="EMBL/GenBank/DDBJ databases">
        <authorList>
            <person name="Bertelli C."/>
        </authorList>
    </citation>
    <scope>NUCLEOTIDE SEQUENCE [LARGE SCALE GENOMIC DNA]</scope>
    <source>
        <strain evidence="3">KNic</strain>
    </source>
</reference>
<keyword evidence="3" id="KW-1185">Reference proteome</keyword>
<evidence type="ECO:0000256" key="1">
    <source>
        <dbReference type="SAM" id="Phobius"/>
    </source>
</evidence>
<organism evidence="2 3">
    <name type="scientific">Candidatus Protochlamydia naegleriophila</name>
    <dbReference type="NCBI Taxonomy" id="389348"/>
    <lineage>
        <taxon>Bacteria</taxon>
        <taxon>Pseudomonadati</taxon>
        <taxon>Chlamydiota</taxon>
        <taxon>Chlamydiia</taxon>
        <taxon>Parachlamydiales</taxon>
        <taxon>Parachlamydiaceae</taxon>
        <taxon>Candidatus Protochlamydia</taxon>
    </lineage>
</organism>
<feature type="transmembrane region" description="Helical" evidence="1">
    <location>
        <begin position="12"/>
        <end position="31"/>
    </location>
</feature>
<evidence type="ECO:0000313" key="3">
    <source>
        <dbReference type="Proteomes" id="UP000069902"/>
    </source>
</evidence>
<keyword evidence="1" id="KW-1133">Transmembrane helix</keyword>
<dbReference type="InParanoid" id="A0A0U5JFK1"/>
<dbReference type="KEGG" id="pnl:PNK_2303"/>
<protein>
    <submittedName>
        <fullName evidence="2">Uncharacterized protein</fullName>
    </submittedName>
</protein>
<dbReference type="Proteomes" id="UP000069902">
    <property type="component" value="Chromosome cPNK"/>
</dbReference>
<accession>A0A0U5JFK1</accession>
<proteinExistence type="predicted"/>
<gene>
    <name evidence="2" type="ORF">PNK_2303</name>
</gene>
<evidence type="ECO:0000313" key="2">
    <source>
        <dbReference type="EMBL" id="CUI17901.1"/>
    </source>
</evidence>
<dbReference type="STRING" id="389348.PNK_2303"/>
<name>A0A0U5JFK1_9BACT</name>
<dbReference type="PATRIC" id="fig|389348.3.peg.2585"/>
<dbReference type="EMBL" id="LN879502">
    <property type="protein sequence ID" value="CUI17901.1"/>
    <property type="molecule type" value="Genomic_DNA"/>
</dbReference>